<dbReference type="Proteomes" id="UP001066276">
    <property type="component" value="Chromosome 4_2"/>
</dbReference>
<proteinExistence type="predicted"/>
<feature type="region of interest" description="Disordered" evidence="1">
    <location>
        <begin position="30"/>
        <end position="54"/>
    </location>
</feature>
<dbReference type="AlphaFoldDB" id="A0AAV7SGC0"/>
<evidence type="ECO:0000313" key="2">
    <source>
        <dbReference type="EMBL" id="KAJ1163114.1"/>
    </source>
</evidence>
<name>A0AAV7SGC0_PLEWA</name>
<accession>A0AAV7SGC0</accession>
<sequence length="74" mass="7878">MGKIGGSQTQKLGVNTTDQCNLLLTLLNRNGQPTGGRAPKSVGTPWLARQKNPLPGSERVTLTLALPSNRAQRV</sequence>
<evidence type="ECO:0000256" key="1">
    <source>
        <dbReference type="SAM" id="MobiDB-lite"/>
    </source>
</evidence>
<organism evidence="2 3">
    <name type="scientific">Pleurodeles waltl</name>
    <name type="common">Iberian ribbed newt</name>
    <dbReference type="NCBI Taxonomy" id="8319"/>
    <lineage>
        <taxon>Eukaryota</taxon>
        <taxon>Metazoa</taxon>
        <taxon>Chordata</taxon>
        <taxon>Craniata</taxon>
        <taxon>Vertebrata</taxon>
        <taxon>Euteleostomi</taxon>
        <taxon>Amphibia</taxon>
        <taxon>Batrachia</taxon>
        <taxon>Caudata</taxon>
        <taxon>Salamandroidea</taxon>
        <taxon>Salamandridae</taxon>
        <taxon>Pleurodelinae</taxon>
        <taxon>Pleurodeles</taxon>
    </lineage>
</organism>
<protein>
    <submittedName>
        <fullName evidence="2">Uncharacterized protein</fullName>
    </submittedName>
</protein>
<gene>
    <name evidence="2" type="ORF">NDU88_003577</name>
</gene>
<reference evidence="2" key="1">
    <citation type="journal article" date="2022" name="bioRxiv">
        <title>Sequencing and chromosome-scale assembly of the giantPleurodeles waltlgenome.</title>
        <authorList>
            <person name="Brown T."/>
            <person name="Elewa A."/>
            <person name="Iarovenko S."/>
            <person name="Subramanian E."/>
            <person name="Araus A.J."/>
            <person name="Petzold A."/>
            <person name="Susuki M."/>
            <person name="Suzuki K.-i.T."/>
            <person name="Hayashi T."/>
            <person name="Toyoda A."/>
            <person name="Oliveira C."/>
            <person name="Osipova E."/>
            <person name="Leigh N.D."/>
            <person name="Simon A."/>
            <person name="Yun M.H."/>
        </authorList>
    </citation>
    <scope>NUCLEOTIDE SEQUENCE</scope>
    <source>
        <strain evidence="2">20211129_DDA</strain>
        <tissue evidence="2">Liver</tissue>
    </source>
</reference>
<dbReference type="EMBL" id="JANPWB010000008">
    <property type="protein sequence ID" value="KAJ1163114.1"/>
    <property type="molecule type" value="Genomic_DNA"/>
</dbReference>
<keyword evidence="3" id="KW-1185">Reference proteome</keyword>
<comment type="caution">
    <text evidence="2">The sequence shown here is derived from an EMBL/GenBank/DDBJ whole genome shotgun (WGS) entry which is preliminary data.</text>
</comment>
<evidence type="ECO:0000313" key="3">
    <source>
        <dbReference type="Proteomes" id="UP001066276"/>
    </source>
</evidence>